<reference evidence="2 3" key="1">
    <citation type="journal article" date="2010" name="Nature">
        <title>Genome sequencing and analysis of the model grass Brachypodium distachyon.</title>
        <authorList>
            <consortium name="International Brachypodium Initiative"/>
        </authorList>
    </citation>
    <scope>NUCLEOTIDE SEQUENCE [LARGE SCALE GENOMIC DNA]</scope>
    <source>
        <strain evidence="2 3">Bd21</strain>
    </source>
</reference>
<name>A0A2K2CSL9_BRADI</name>
<sequence length="54" mass="6158">MRKRVWQLALLFSMALRLGDPAHSLDESLCLHCCNTCSLLIGWELEPVPRPTVH</sequence>
<keyword evidence="1" id="KW-0732">Signal</keyword>
<evidence type="ECO:0000256" key="1">
    <source>
        <dbReference type="SAM" id="SignalP"/>
    </source>
</evidence>
<reference evidence="3" key="3">
    <citation type="submission" date="2018-08" db="UniProtKB">
        <authorList>
            <consortium name="EnsemblPlants"/>
        </authorList>
    </citation>
    <scope>IDENTIFICATION</scope>
    <source>
        <strain evidence="3">cv. Bd21</strain>
    </source>
</reference>
<proteinExistence type="predicted"/>
<dbReference type="AlphaFoldDB" id="A0A2K2CSL9"/>
<feature type="chain" id="PRO_5036043260" evidence="1">
    <location>
        <begin position="22"/>
        <end position="54"/>
    </location>
</feature>
<protein>
    <submittedName>
        <fullName evidence="2 3">Uncharacterized protein</fullName>
    </submittedName>
</protein>
<keyword evidence="4" id="KW-1185">Reference proteome</keyword>
<dbReference type="Proteomes" id="UP000008810">
    <property type="component" value="Chromosome 4"/>
</dbReference>
<feature type="signal peptide" evidence="1">
    <location>
        <begin position="1"/>
        <end position="21"/>
    </location>
</feature>
<dbReference type="Gramene" id="PNT65012">
    <property type="protein sequence ID" value="PNT65012"/>
    <property type="gene ID" value="BRADI_4g36106v3"/>
</dbReference>
<organism evidence="2">
    <name type="scientific">Brachypodium distachyon</name>
    <name type="common">Purple false brome</name>
    <name type="synonym">Trachynia distachya</name>
    <dbReference type="NCBI Taxonomy" id="15368"/>
    <lineage>
        <taxon>Eukaryota</taxon>
        <taxon>Viridiplantae</taxon>
        <taxon>Streptophyta</taxon>
        <taxon>Embryophyta</taxon>
        <taxon>Tracheophyta</taxon>
        <taxon>Spermatophyta</taxon>
        <taxon>Magnoliopsida</taxon>
        <taxon>Liliopsida</taxon>
        <taxon>Poales</taxon>
        <taxon>Poaceae</taxon>
        <taxon>BOP clade</taxon>
        <taxon>Pooideae</taxon>
        <taxon>Stipodae</taxon>
        <taxon>Brachypodieae</taxon>
        <taxon>Brachypodium</taxon>
    </lineage>
</organism>
<dbReference type="EnsemblPlants" id="PNT65012">
    <property type="protein sequence ID" value="PNT65012"/>
    <property type="gene ID" value="BRADI_4g36106v3"/>
</dbReference>
<evidence type="ECO:0000313" key="3">
    <source>
        <dbReference type="EnsemblPlants" id="PNT65012"/>
    </source>
</evidence>
<gene>
    <name evidence="2" type="ORF">BRADI_4g36106v3</name>
</gene>
<dbReference type="EMBL" id="CM000883">
    <property type="protein sequence ID" value="PNT65012.1"/>
    <property type="molecule type" value="Genomic_DNA"/>
</dbReference>
<accession>A0A2K2CSL9</accession>
<reference evidence="2" key="2">
    <citation type="submission" date="2017-06" db="EMBL/GenBank/DDBJ databases">
        <title>WGS assembly of Brachypodium distachyon.</title>
        <authorList>
            <consortium name="The International Brachypodium Initiative"/>
            <person name="Lucas S."/>
            <person name="Harmon-Smith M."/>
            <person name="Lail K."/>
            <person name="Tice H."/>
            <person name="Grimwood J."/>
            <person name="Bruce D."/>
            <person name="Barry K."/>
            <person name="Shu S."/>
            <person name="Lindquist E."/>
            <person name="Wang M."/>
            <person name="Pitluck S."/>
            <person name="Vogel J.P."/>
            <person name="Garvin D.F."/>
            <person name="Mockler T.C."/>
            <person name="Schmutz J."/>
            <person name="Rokhsar D."/>
            <person name="Bevan M.W."/>
        </authorList>
    </citation>
    <scope>NUCLEOTIDE SEQUENCE</scope>
    <source>
        <strain evidence="2">Bd21</strain>
    </source>
</reference>
<evidence type="ECO:0000313" key="4">
    <source>
        <dbReference type="Proteomes" id="UP000008810"/>
    </source>
</evidence>
<dbReference type="InParanoid" id="A0A2K2CSL9"/>
<evidence type="ECO:0000313" key="2">
    <source>
        <dbReference type="EMBL" id="PNT65012.1"/>
    </source>
</evidence>